<dbReference type="GO" id="GO:0003676">
    <property type="term" value="F:nucleic acid binding"/>
    <property type="evidence" value="ECO:0007669"/>
    <property type="project" value="InterPro"/>
</dbReference>
<evidence type="ECO:0000259" key="10">
    <source>
        <dbReference type="PROSITE" id="PS50994"/>
    </source>
</evidence>
<dbReference type="InterPro" id="IPR036397">
    <property type="entry name" value="RNaseH_sf"/>
</dbReference>
<dbReference type="GO" id="GO:0015074">
    <property type="term" value="P:DNA integration"/>
    <property type="evidence" value="ECO:0007669"/>
    <property type="project" value="InterPro"/>
</dbReference>
<keyword evidence="7" id="KW-0695">RNA-directed DNA polymerase</keyword>
<reference evidence="12" key="1">
    <citation type="submission" date="2022-11" db="UniProtKB">
        <authorList>
            <consortium name="WormBaseParasite"/>
        </authorList>
    </citation>
    <scope>IDENTIFICATION</scope>
</reference>
<dbReference type="CDD" id="cd09274">
    <property type="entry name" value="RNase_HI_RT_Ty3"/>
    <property type="match status" value="1"/>
</dbReference>
<keyword evidence="3" id="KW-0548">Nucleotidyltransferase</keyword>
<evidence type="ECO:0000313" key="12">
    <source>
        <dbReference type="WBParaSite" id="Gr19_v10_g13719.t1"/>
    </source>
</evidence>
<dbReference type="GO" id="GO:0016787">
    <property type="term" value="F:hydrolase activity"/>
    <property type="evidence" value="ECO:0007669"/>
    <property type="project" value="UniProtKB-KW"/>
</dbReference>
<dbReference type="GO" id="GO:0042575">
    <property type="term" value="C:DNA polymerase complex"/>
    <property type="evidence" value="ECO:0007669"/>
    <property type="project" value="UniProtKB-ARBA"/>
</dbReference>
<dbReference type="InterPro" id="IPR012337">
    <property type="entry name" value="RNaseH-like_sf"/>
</dbReference>
<feature type="compositionally biased region" description="Basic and acidic residues" evidence="9">
    <location>
        <begin position="890"/>
        <end position="903"/>
    </location>
</feature>
<dbReference type="GO" id="GO:0003964">
    <property type="term" value="F:RNA-directed DNA polymerase activity"/>
    <property type="evidence" value="ECO:0007669"/>
    <property type="project" value="UniProtKB-KW"/>
</dbReference>
<dbReference type="GO" id="GO:0004519">
    <property type="term" value="F:endonuclease activity"/>
    <property type="evidence" value="ECO:0007669"/>
    <property type="project" value="UniProtKB-KW"/>
</dbReference>
<evidence type="ECO:0000256" key="6">
    <source>
        <dbReference type="ARBA" id="ARBA00022801"/>
    </source>
</evidence>
<dbReference type="Gene3D" id="3.30.420.10">
    <property type="entry name" value="Ribonuclease H-like superfamily/Ribonuclease H"/>
    <property type="match status" value="1"/>
</dbReference>
<feature type="region of interest" description="Disordered" evidence="9">
    <location>
        <begin position="878"/>
        <end position="903"/>
    </location>
</feature>
<feature type="domain" description="Integrase catalytic" evidence="10">
    <location>
        <begin position="306"/>
        <end position="419"/>
    </location>
</feature>
<dbReference type="Pfam" id="PF17921">
    <property type="entry name" value="Integrase_H2C2"/>
    <property type="match status" value="1"/>
</dbReference>
<sequence length="903" mass="102393">MLENAVLYFPDFEAARNDQKRPFIIMTDASKIGIAAILCQQDPQNNIRPIYFASRQCNVHESRYSATELEALSIRFGVKKFAQFITMIPTRVITDHKALIWMFRSKKETGNARIDRWLLEICSKFILKVEYQPGKKNVVADILSSSRALEGNQMPEPEQEEEVAFIRKIGVNAIAEGREEWDENREEWIEETRQSEMQSVYEFLEHRTMSNDPRERQKVLDTCHKYTIFENLLYLSDEKGKLRLFVPSKFRKKLVSQRHEGKCAGHMCGKKLFAQLGTEYVWPNMLRDCIQAHLNCRICAHTRNARANDAVAKIFVEKFTLVFGTPAKIHSDRGKEFLNATMEEIGKILGIKRSFTADYDPQCNGLAERINRILIGILKKSTSSNWTWDERLAYAVFSYNITPSNTTGFAPFTLMFGRHARFPLDEVKPLPVNPIYTIDSDNYQQLFRENLLNMLEEARKNAEDAKAKGKEWYDALSKVKAEKFEKEQMEVEERAPAGFNWTSTCSNDDPEHEMCGSINLGELDPIPGINPQLEGILVKTPLQALLVVFLMRSGVASSMSAAQNMVKTIVEGEAKLELILYSGRRGDQISTGNYPSEEDQKKALEGWVGNCDKARQALAKTKFELLAMDIPEGVAALPEAERKGWRAVFERSAWVLEEVRAMRIHKAERFISHQRVILGDSSARKLAEYIEQSACIGDRGPVADVIRAFKPVVLSSRVKALLVIVGRDSLVNGETVEAMFEQLKLLAGLCKRFRHLVEKMRAIEEPPAISLVSTTPTGRSALEIFRFGDSHNGYLIDEEGTLKNAGVRALKAWIYSQTAFPGDETLHIRSVHSVVTVPGGNRADFSPAVSHSVRVQAESRQNAGGKLQSARHHPYRPIQPLQGRHFAGSHRRDAPPDFRPFRR</sequence>
<dbReference type="Pfam" id="PF17917">
    <property type="entry name" value="RT_RNaseH"/>
    <property type="match status" value="1"/>
</dbReference>
<proteinExistence type="predicted"/>
<keyword evidence="11" id="KW-1185">Reference proteome</keyword>
<evidence type="ECO:0000256" key="9">
    <source>
        <dbReference type="SAM" id="MobiDB-lite"/>
    </source>
</evidence>
<dbReference type="PANTHER" id="PTHR37984">
    <property type="entry name" value="PROTEIN CBG26694"/>
    <property type="match status" value="1"/>
</dbReference>
<keyword evidence="5" id="KW-0255">Endonuclease</keyword>
<keyword evidence="4" id="KW-0540">Nuclease</keyword>
<dbReference type="InterPro" id="IPR041588">
    <property type="entry name" value="Integrase_H2C2"/>
</dbReference>
<evidence type="ECO:0000256" key="3">
    <source>
        <dbReference type="ARBA" id="ARBA00022695"/>
    </source>
</evidence>
<dbReference type="Proteomes" id="UP000887572">
    <property type="component" value="Unplaced"/>
</dbReference>
<dbReference type="PROSITE" id="PS50994">
    <property type="entry name" value="INTEGRASE"/>
    <property type="match status" value="1"/>
</dbReference>
<name>A0A914H4A9_GLORO</name>
<evidence type="ECO:0000256" key="7">
    <source>
        <dbReference type="ARBA" id="ARBA00022918"/>
    </source>
</evidence>
<evidence type="ECO:0000256" key="4">
    <source>
        <dbReference type="ARBA" id="ARBA00022722"/>
    </source>
</evidence>
<dbReference type="EC" id="2.7.7.49" evidence="1"/>
<protein>
    <recommendedName>
        <fullName evidence="1">RNA-directed DNA polymerase</fullName>
        <ecNumber evidence="1">2.7.7.49</ecNumber>
    </recommendedName>
</protein>
<evidence type="ECO:0000256" key="5">
    <source>
        <dbReference type="ARBA" id="ARBA00022759"/>
    </source>
</evidence>
<evidence type="ECO:0000256" key="1">
    <source>
        <dbReference type="ARBA" id="ARBA00012493"/>
    </source>
</evidence>
<keyword evidence="2" id="KW-0808">Transferase</keyword>
<dbReference type="InterPro" id="IPR043502">
    <property type="entry name" value="DNA/RNA_pol_sf"/>
</dbReference>
<keyword evidence="6" id="KW-0378">Hydrolase</keyword>
<evidence type="ECO:0000256" key="2">
    <source>
        <dbReference type="ARBA" id="ARBA00022679"/>
    </source>
</evidence>
<feature type="coiled-coil region" evidence="8">
    <location>
        <begin position="448"/>
        <end position="475"/>
    </location>
</feature>
<dbReference type="AlphaFoldDB" id="A0A914H4A9"/>
<dbReference type="InterPro" id="IPR050951">
    <property type="entry name" value="Retrovirus_Pol_polyprotein"/>
</dbReference>
<dbReference type="WBParaSite" id="Gr19_v10_g13719.t1">
    <property type="protein sequence ID" value="Gr19_v10_g13719.t1"/>
    <property type="gene ID" value="Gr19_v10_g13719"/>
</dbReference>
<dbReference type="InterPro" id="IPR001584">
    <property type="entry name" value="Integrase_cat-core"/>
</dbReference>
<dbReference type="PANTHER" id="PTHR37984:SF5">
    <property type="entry name" value="PROTEIN NYNRIN-LIKE"/>
    <property type="match status" value="1"/>
</dbReference>
<evidence type="ECO:0000256" key="8">
    <source>
        <dbReference type="SAM" id="Coils"/>
    </source>
</evidence>
<evidence type="ECO:0000313" key="11">
    <source>
        <dbReference type="Proteomes" id="UP000887572"/>
    </source>
</evidence>
<dbReference type="SUPFAM" id="SSF53098">
    <property type="entry name" value="Ribonuclease H-like"/>
    <property type="match status" value="1"/>
</dbReference>
<organism evidence="11 12">
    <name type="scientific">Globodera rostochiensis</name>
    <name type="common">Golden nematode worm</name>
    <name type="synonym">Heterodera rostochiensis</name>
    <dbReference type="NCBI Taxonomy" id="31243"/>
    <lineage>
        <taxon>Eukaryota</taxon>
        <taxon>Metazoa</taxon>
        <taxon>Ecdysozoa</taxon>
        <taxon>Nematoda</taxon>
        <taxon>Chromadorea</taxon>
        <taxon>Rhabditida</taxon>
        <taxon>Tylenchina</taxon>
        <taxon>Tylenchomorpha</taxon>
        <taxon>Tylenchoidea</taxon>
        <taxon>Heteroderidae</taxon>
        <taxon>Heteroderinae</taxon>
        <taxon>Globodera</taxon>
    </lineage>
</organism>
<dbReference type="SUPFAM" id="SSF56672">
    <property type="entry name" value="DNA/RNA polymerases"/>
    <property type="match status" value="1"/>
</dbReference>
<dbReference type="InterPro" id="IPR041373">
    <property type="entry name" value="RT_RNaseH"/>
</dbReference>
<accession>A0A914H4A9</accession>
<keyword evidence="8" id="KW-0175">Coiled coil</keyword>